<dbReference type="AlphaFoldDB" id="M0E0Y9"/>
<dbReference type="Proteomes" id="UP000011586">
    <property type="component" value="Unassembled WGS sequence"/>
</dbReference>
<accession>M0E0Y9</accession>
<reference evidence="1 2" key="1">
    <citation type="journal article" date="2014" name="PLoS Genet.">
        <title>Phylogenetically driven sequencing of extremely halophilic archaea reveals strategies for static and dynamic osmo-response.</title>
        <authorList>
            <person name="Becker E.A."/>
            <person name="Seitzer P.M."/>
            <person name="Tritt A."/>
            <person name="Larsen D."/>
            <person name="Krusor M."/>
            <person name="Yao A.I."/>
            <person name="Wu D."/>
            <person name="Madern D."/>
            <person name="Eisen J.A."/>
            <person name="Darling A.E."/>
            <person name="Facciotti M.T."/>
        </authorList>
    </citation>
    <scope>NUCLEOTIDE SEQUENCE [LARGE SCALE GENOMIC DNA]</scope>
    <source>
        <strain evidence="1 2">DSM 19288</strain>
    </source>
</reference>
<comment type="caution">
    <text evidence="1">The sequence shown here is derived from an EMBL/GenBank/DDBJ whole genome shotgun (WGS) entry which is preliminary data.</text>
</comment>
<name>M0E0Y9_9EURY</name>
<protein>
    <submittedName>
        <fullName evidence="1">Uncharacterized protein</fullName>
    </submittedName>
</protein>
<keyword evidence="2" id="KW-1185">Reference proteome</keyword>
<dbReference type="RefSeq" id="WP_008444115.1">
    <property type="nucleotide sequence ID" value="NZ_AOJK01000063.1"/>
</dbReference>
<evidence type="ECO:0000313" key="2">
    <source>
        <dbReference type="Proteomes" id="UP000011586"/>
    </source>
</evidence>
<dbReference type="EMBL" id="AOJK01000063">
    <property type="protein sequence ID" value="ELZ41470.1"/>
    <property type="molecule type" value="Genomic_DNA"/>
</dbReference>
<sequence>MSDERPTVRPVNLGRLVEITHLCRNGAQSTDDVVDALDVSKRRARETILESTRISLTEKISDEKTYATTTIGERFIDAVEASDWERVNSVLKTHSPHYGEFLGLFEGSNTIEPDAALKLLEDQAEFTPYEYNETSLDVIGAWAQRLGAIQRNAFDGTFYTVEESDVPPNFPYVLLSVADSLEESAGVNLKKRYLSIPELREHTCERLSCDRAAFDEALRTLAQQNIGRIELSGAPIDTGAKEARYGLKTIELADVDGELVTTDQSSEQVMRGVEQAGKQYYYLAVYDRDLQFNNNNDD</sequence>
<proteinExistence type="predicted"/>
<evidence type="ECO:0000313" key="1">
    <source>
        <dbReference type="EMBL" id="ELZ41470.1"/>
    </source>
</evidence>
<gene>
    <name evidence="1" type="ORF">C463_12342</name>
</gene>
<organism evidence="1 2">
    <name type="scientific">Halorubrum californiense DSM 19288</name>
    <dbReference type="NCBI Taxonomy" id="1227465"/>
    <lineage>
        <taxon>Archaea</taxon>
        <taxon>Methanobacteriati</taxon>
        <taxon>Methanobacteriota</taxon>
        <taxon>Stenosarchaea group</taxon>
        <taxon>Halobacteria</taxon>
        <taxon>Halobacteriales</taxon>
        <taxon>Haloferacaceae</taxon>
        <taxon>Halorubrum</taxon>
    </lineage>
</organism>
<dbReference type="PATRIC" id="fig|1227465.4.peg.2391"/>